<feature type="domain" description="Spt4/RpoE2 zinc finger" evidence="5">
    <location>
        <begin position="15"/>
        <end position="86"/>
    </location>
</feature>
<dbReference type="InterPro" id="IPR029040">
    <property type="entry name" value="RPABC4/Spt4"/>
</dbReference>
<dbReference type="GO" id="GO:0032044">
    <property type="term" value="C:DSIF complex"/>
    <property type="evidence" value="ECO:0007669"/>
    <property type="project" value="TreeGrafter"/>
</dbReference>
<comment type="subcellular location">
    <subcellularLocation>
        <location evidence="1">Nucleus</location>
    </subcellularLocation>
</comment>
<gene>
    <name evidence="6" type="primary">spt4</name>
    <name evidence="6" type="ORF">PPL_09733</name>
</gene>
<dbReference type="SMART" id="SM01389">
    <property type="entry name" value="Spt4"/>
    <property type="match status" value="1"/>
</dbReference>
<comment type="similarity">
    <text evidence="2">Belongs to the SPT4 family.</text>
</comment>
<comment type="caution">
    <text evidence="6">The sequence shown here is derived from an EMBL/GenBank/DDBJ whole genome shotgun (WGS) entry which is preliminary data.</text>
</comment>
<dbReference type="EMBL" id="ADBJ01000044">
    <property type="protein sequence ID" value="EFA76981.1"/>
    <property type="molecule type" value="Genomic_DNA"/>
</dbReference>
<dbReference type="GO" id="GO:0140673">
    <property type="term" value="P:transcription elongation-coupled chromatin remodeling"/>
    <property type="evidence" value="ECO:0007669"/>
    <property type="project" value="InterPro"/>
</dbReference>
<evidence type="ECO:0000256" key="1">
    <source>
        <dbReference type="ARBA" id="ARBA00004123"/>
    </source>
</evidence>
<keyword evidence="6" id="KW-0396">Initiation factor</keyword>
<dbReference type="InterPro" id="IPR022800">
    <property type="entry name" value="Spt4/RpoE2_Znf"/>
</dbReference>
<dbReference type="SUPFAM" id="SSF63393">
    <property type="entry name" value="RNA polymerase subunits"/>
    <property type="match status" value="1"/>
</dbReference>
<evidence type="ECO:0000256" key="3">
    <source>
        <dbReference type="ARBA" id="ARBA00023163"/>
    </source>
</evidence>
<dbReference type="FunCoup" id="D3BNN0">
    <property type="interactions" value="463"/>
</dbReference>
<dbReference type="Gene3D" id="3.30.40.210">
    <property type="match status" value="1"/>
</dbReference>
<proteinExistence type="inferred from homology"/>
<evidence type="ECO:0000313" key="7">
    <source>
        <dbReference type="Proteomes" id="UP000001396"/>
    </source>
</evidence>
<dbReference type="GO" id="GO:0003743">
    <property type="term" value="F:translation initiation factor activity"/>
    <property type="evidence" value="ECO:0007669"/>
    <property type="project" value="UniProtKB-KW"/>
</dbReference>
<dbReference type="InterPro" id="IPR009287">
    <property type="entry name" value="Spt4"/>
</dbReference>
<dbReference type="GeneID" id="31365207"/>
<dbReference type="GO" id="GO:0008270">
    <property type="term" value="F:zinc ion binding"/>
    <property type="evidence" value="ECO:0007669"/>
    <property type="project" value="InterPro"/>
</dbReference>
<dbReference type="PANTHER" id="PTHR12882:SF1">
    <property type="entry name" value="TRANSCRIPTION ELONGATION FACTOR SPT4"/>
    <property type="match status" value="1"/>
</dbReference>
<evidence type="ECO:0000256" key="4">
    <source>
        <dbReference type="ARBA" id="ARBA00023242"/>
    </source>
</evidence>
<evidence type="ECO:0000256" key="2">
    <source>
        <dbReference type="ARBA" id="ARBA00010464"/>
    </source>
</evidence>
<name>D3BNN0_HETP5</name>
<dbReference type="GO" id="GO:0006355">
    <property type="term" value="P:regulation of DNA-templated transcription"/>
    <property type="evidence" value="ECO:0007669"/>
    <property type="project" value="InterPro"/>
</dbReference>
<dbReference type="AlphaFoldDB" id="D3BNN0"/>
<reference evidence="6 7" key="1">
    <citation type="journal article" date="2011" name="Genome Res.">
        <title>Phylogeny-wide analysis of social amoeba genomes highlights ancient origins for complex intercellular communication.</title>
        <authorList>
            <person name="Heidel A.J."/>
            <person name="Lawal H.M."/>
            <person name="Felder M."/>
            <person name="Schilde C."/>
            <person name="Helps N.R."/>
            <person name="Tunggal B."/>
            <person name="Rivero F."/>
            <person name="John U."/>
            <person name="Schleicher M."/>
            <person name="Eichinger L."/>
            <person name="Platzer M."/>
            <person name="Noegel A.A."/>
            <person name="Schaap P."/>
            <person name="Gloeckner G."/>
        </authorList>
    </citation>
    <scope>NUCLEOTIDE SEQUENCE [LARGE SCALE GENOMIC DNA]</scope>
    <source>
        <strain evidence="7">ATCC 26659 / Pp 5 / PN500</strain>
    </source>
</reference>
<protein>
    <submittedName>
        <fullName evidence="6">Transcription initiation factor Spt4</fullName>
    </submittedName>
</protein>
<dbReference type="InterPro" id="IPR038510">
    <property type="entry name" value="Spt4_sf"/>
</dbReference>
<evidence type="ECO:0000259" key="5">
    <source>
        <dbReference type="SMART" id="SM01389"/>
    </source>
</evidence>
<evidence type="ECO:0000313" key="6">
    <source>
        <dbReference type="EMBL" id="EFA76981.1"/>
    </source>
</evidence>
<keyword evidence="3" id="KW-0804">Transcription</keyword>
<dbReference type="GO" id="GO:0000993">
    <property type="term" value="F:RNA polymerase II complex binding"/>
    <property type="evidence" value="ECO:0007669"/>
    <property type="project" value="TreeGrafter"/>
</dbReference>
<keyword evidence="4" id="KW-0539">Nucleus</keyword>
<sequence>MSSRKTIAPTNFKSAKACTGCGLVKTQQQFDENGCENCGGGRRRASTTTTPNFEGVIAVLKPNESWIARKQGLDSRVPGCYALNMTDK</sequence>
<dbReference type="Proteomes" id="UP000001396">
    <property type="component" value="Unassembled WGS sequence"/>
</dbReference>
<dbReference type="RefSeq" id="XP_020429112.1">
    <property type="nucleotide sequence ID" value="XM_020580525.1"/>
</dbReference>
<dbReference type="CDD" id="cd07973">
    <property type="entry name" value="Spt4"/>
    <property type="match status" value="1"/>
</dbReference>
<dbReference type="Pfam" id="PF06093">
    <property type="entry name" value="Spt4"/>
    <property type="match status" value="1"/>
</dbReference>
<accession>D3BNN0</accession>
<keyword evidence="7" id="KW-1185">Reference proteome</keyword>
<organism evidence="6 7">
    <name type="scientific">Heterostelium pallidum (strain ATCC 26659 / Pp 5 / PN500)</name>
    <name type="common">Cellular slime mold</name>
    <name type="synonym">Polysphondylium pallidum</name>
    <dbReference type="NCBI Taxonomy" id="670386"/>
    <lineage>
        <taxon>Eukaryota</taxon>
        <taxon>Amoebozoa</taxon>
        <taxon>Evosea</taxon>
        <taxon>Eumycetozoa</taxon>
        <taxon>Dictyostelia</taxon>
        <taxon>Acytosteliales</taxon>
        <taxon>Acytosteliaceae</taxon>
        <taxon>Heterostelium</taxon>
    </lineage>
</organism>
<keyword evidence="6" id="KW-0648">Protein biosynthesis</keyword>
<dbReference type="STRING" id="670386.D3BNN0"/>
<dbReference type="PANTHER" id="PTHR12882">
    <property type="entry name" value="SUPPRESSOR OF TY 4"/>
    <property type="match status" value="1"/>
</dbReference>
<dbReference type="InParanoid" id="D3BNN0"/>